<comment type="similarity">
    <text evidence="1 5">Belongs to the methyltransferase superfamily. METTL16/RlmF family.</text>
</comment>
<evidence type="ECO:0000256" key="4">
    <source>
        <dbReference type="ARBA" id="ARBA00022691"/>
    </source>
</evidence>
<dbReference type="EMBL" id="CAWUON010000001">
    <property type="protein sequence ID" value="CAK7262668.1"/>
    <property type="molecule type" value="Genomic_DNA"/>
</dbReference>
<keyword evidence="7" id="KW-1185">Reference proteome</keyword>
<name>A0ABP0D375_9PEZI</name>
<dbReference type="PANTHER" id="PTHR13393:SF0">
    <property type="entry name" value="RNA N6-ADENOSINE-METHYLTRANSFERASE METTL16"/>
    <property type="match status" value="1"/>
</dbReference>
<evidence type="ECO:0000256" key="2">
    <source>
        <dbReference type="ARBA" id="ARBA00022603"/>
    </source>
</evidence>
<comment type="caution">
    <text evidence="6">The sequence shown here is derived from an EMBL/GenBank/DDBJ whole genome shotgun (WGS) entry which is preliminary data.</text>
</comment>
<organism evidence="6 7">
    <name type="scientific">Sporothrix epigloea</name>
    <dbReference type="NCBI Taxonomy" id="1892477"/>
    <lineage>
        <taxon>Eukaryota</taxon>
        <taxon>Fungi</taxon>
        <taxon>Dikarya</taxon>
        <taxon>Ascomycota</taxon>
        <taxon>Pezizomycotina</taxon>
        <taxon>Sordariomycetes</taxon>
        <taxon>Sordariomycetidae</taxon>
        <taxon>Ophiostomatales</taxon>
        <taxon>Ophiostomataceae</taxon>
        <taxon>Sporothrix</taxon>
    </lineage>
</organism>
<protein>
    <recommendedName>
        <fullName evidence="5">U6 small nuclear RNA (adenine-(43)-N(6))-methyltransferase</fullName>
        <ecNumber evidence="5">2.1.1.-</ecNumber>
    </recommendedName>
</protein>
<keyword evidence="4" id="KW-0949">S-adenosyl-L-methionine</keyword>
<keyword evidence="3 5" id="KW-0808">Transferase</keyword>
<accession>A0ABP0D375</accession>
<reference evidence="6 7" key="1">
    <citation type="submission" date="2024-01" db="EMBL/GenBank/DDBJ databases">
        <authorList>
            <person name="Allen C."/>
            <person name="Tagirdzhanova G."/>
        </authorList>
    </citation>
    <scope>NUCLEOTIDE SEQUENCE [LARGE SCALE GENOMIC DNA]</scope>
    <source>
        <strain evidence="6 7">CBS 119000</strain>
    </source>
</reference>
<dbReference type="PANTHER" id="PTHR13393">
    <property type="entry name" value="SAM-DEPENDENT METHYLTRANSFERASE"/>
    <property type="match status" value="1"/>
</dbReference>
<gene>
    <name evidence="6" type="ORF">SEPCBS119000_000091</name>
</gene>
<evidence type="ECO:0000256" key="5">
    <source>
        <dbReference type="PIRNR" id="PIRNR037350"/>
    </source>
</evidence>
<sequence>MNGKSESSSRNLSFYRNIYTQNRLDFLALARDDPEFAAVCTRPGQINFRDPAAVRQLTQSLLRRDFGLKVDLPPDRLCPPVPNRVSYVLWVTELVGTTRGGSTPEQVVGLDIGTGASCIYPLLACTISPSWRFLATDIDADSLQSARNNVERNGLAERIRVVRRTLDDSLVALEENESLNLTFTMCNPPFYASADEMAASAAAKQQPPHSACTGAPVEMVYSPLAGCDVGGEIAFVGRVLAESLVLRSRVGWYTVMLGKLASLTTLVAQLRAHGIDNYAVTALLYHGGKTRRWALGWSFGAARPTLAVARGGPDAAGLESYKHLLPAVTETDVYRIANTASSGEKSVGSVVNTILSSLELQSWNWDGNSLQGVGQTCENVWSRAWRRKKQMEARSEVSLCPEKKPLEDSELFGFEVTVRIGVSETVVHCLWLKGHNEAIYQSLCGFLKTKLREKLPQREEKTTAAVEVC</sequence>
<dbReference type="InterPro" id="IPR029063">
    <property type="entry name" value="SAM-dependent_MTases_sf"/>
</dbReference>
<dbReference type="InterPro" id="IPR017182">
    <property type="entry name" value="METTL16/PsiM"/>
</dbReference>
<evidence type="ECO:0000256" key="1">
    <source>
        <dbReference type="ARBA" id="ARBA00005878"/>
    </source>
</evidence>
<evidence type="ECO:0000313" key="6">
    <source>
        <dbReference type="EMBL" id="CAK7262668.1"/>
    </source>
</evidence>
<dbReference type="Pfam" id="PF05971">
    <property type="entry name" value="Methyltransf_10"/>
    <property type="match status" value="1"/>
</dbReference>
<dbReference type="Gene3D" id="3.40.50.150">
    <property type="entry name" value="Vaccinia Virus protein VP39"/>
    <property type="match status" value="1"/>
</dbReference>
<evidence type="ECO:0000256" key="3">
    <source>
        <dbReference type="ARBA" id="ARBA00022679"/>
    </source>
</evidence>
<dbReference type="Proteomes" id="UP001642502">
    <property type="component" value="Unassembled WGS sequence"/>
</dbReference>
<dbReference type="PIRSF" id="PIRSF037350">
    <property type="entry name" value="Mtase_ZK1128_prd"/>
    <property type="match status" value="1"/>
</dbReference>
<dbReference type="SUPFAM" id="SSF53335">
    <property type="entry name" value="S-adenosyl-L-methionine-dependent methyltransferases"/>
    <property type="match status" value="1"/>
</dbReference>
<dbReference type="InterPro" id="IPR010286">
    <property type="entry name" value="METTL16/RlmF"/>
</dbReference>
<dbReference type="EC" id="2.1.1.-" evidence="5"/>
<evidence type="ECO:0000313" key="7">
    <source>
        <dbReference type="Proteomes" id="UP001642502"/>
    </source>
</evidence>
<keyword evidence="2 5" id="KW-0489">Methyltransferase</keyword>
<proteinExistence type="inferred from homology"/>